<dbReference type="OrthoDB" id="1655249at2"/>
<dbReference type="Proteomes" id="UP000284416">
    <property type="component" value="Unassembled WGS sequence"/>
</dbReference>
<feature type="transmembrane region" description="Helical" evidence="1">
    <location>
        <begin position="94"/>
        <end position="120"/>
    </location>
</feature>
<gene>
    <name evidence="2" type="ORF">D1B31_09545</name>
</gene>
<dbReference type="SUPFAM" id="SSF103473">
    <property type="entry name" value="MFS general substrate transporter"/>
    <property type="match status" value="1"/>
</dbReference>
<dbReference type="PANTHER" id="PTHR41307:SF1">
    <property type="entry name" value="MEMBRANE PROTEIN"/>
    <property type="match status" value="1"/>
</dbReference>
<feature type="transmembrane region" description="Helical" evidence="1">
    <location>
        <begin position="126"/>
        <end position="150"/>
    </location>
</feature>
<feature type="transmembrane region" description="Helical" evidence="1">
    <location>
        <begin position="201"/>
        <end position="218"/>
    </location>
</feature>
<name>A0A417YV71_9BACI</name>
<protein>
    <submittedName>
        <fullName evidence="2">DUF1129 family protein</fullName>
    </submittedName>
</protein>
<dbReference type="Pfam" id="PF06570">
    <property type="entry name" value="DUF1129"/>
    <property type="match status" value="1"/>
</dbReference>
<accession>A0A417YV71</accession>
<dbReference type="Gene3D" id="1.10.1900.10">
    <property type="entry name" value="c-terminal domain of poly(a) binding protein"/>
    <property type="match status" value="1"/>
</dbReference>
<comment type="caution">
    <text evidence="2">The sequence shown here is derived from an EMBL/GenBank/DDBJ whole genome shotgun (WGS) entry which is preliminary data.</text>
</comment>
<proteinExistence type="predicted"/>
<dbReference type="InterPro" id="IPR009214">
    <property type="entry name" value="DUF1129"/>
</dbReference>
<keyword evidence="1" id="KW-0472">Membrane</keyword>
<dbReference type="AlphaFoldDB" id="A0A417YV71"/>
<dbReference type="PANTHER" id="PTHR41307">
    <property type="entry name" value="MEMBRANE PROTEIN-RELATED"/>
    <property type="match status" value="1"/>
</dbReference>
<reference evidence="2 3" key="1">
    <citation type="journal article" date="2017" name="Int. J. Syst. Evol. Microbiol.">
        <title>Bacillus notoginsengisoli sp. nov., a novel bacterium isolated from the rhizosphere of Panax notoginseng.</title>
        <authorList>
            <person name="Zhang M.Y."/>
            <person name="Cheng J."/>
            <person name="Cai Y."/>
            <person name="Zhang T.Y."/>
            <person name="Wu Y.Y."/>
            <person name="Manikprabhu D."/>
            <person name="Li W.J."/>
            <person name="Zhang Y.X."/>
        </authorList>
    </citation>
    <scope>NUCLEOTIDE SEQUENCE [LARGE SCALE GENOMIC DNA]</scope>
    <source>
        <strain evidence="2 3">JCM 30743</strain>
    </source>
</reference>
<evidence type="ECO:0000313" key="2">
    <source>
        <dbReference type="EMBL" id="RHW41169.1"/>
    </source>
</evidence>
<sequence>MEAKQLIELNNQKRGELTKENEKIYSDFMVYIRLQLTLSEQQSEELLMEILDHLIEAQTEGKPANVLFGNDPKKFTDELIADIPKENRKNAVSFISGLVFQLLSYFLLANGIISLIVSFFGKKENVLYLLKSGLTFLMIALGTFFVTWLIFKIARNTLFTEEQNHRKNMIVVGTAGAAVMAIIMAAIILLPDSGPAIEFPWYMSVSAGLLAWGVSHLLKNSRFAAKATV</sequence>
<keyword evidence="1" id="KW-1133">Transmembrane helix</keyword>
<dbReference type="RefSeq" id="WP_118920543.1">
    <property type="nucleotide sequence ID" value="NZ_QWEG01000005.1"/>
</dbReference>
<evidence type="ECO:0000313" key="3">
    <source>
        <dbReference type="Proteomes" id="UP000284416"/>
    </source>
</evidence>
<dbReference type="EMBL" id="QWEG01000005">
    <property type="protein sequence ID" value="RHW41169.1"/>
    <property type="molecule type" value="Genomic_DNA"/>
</dbReference>
<dbReference type="SUPFAM" id="SSF158560">
    <property type="entry name" value="BH3980-like"/>
    <property type="match status" value="1"/>
</dbReference>
<keyword evidence="3" id="KW-1185">Reference proteome</keyword>
<feature type="transmembrane region" description="Helical" evidence="1">
    <location>
        <begin position="170"/>
        <end position="189"/>
    </location>
</feature>
<dbReference type="InterPro" id="IPR036259">
    <property type="entry name" value="MFS_trans_sf"/>
</dbReference>
<organism evidence="2 3">
    <name type="scientific">Neobacillus notoginsengisoli</name>
    <dbReference type="NCBI Taxonomy" id="1578198"/>
    <lineage>
        <taxon>Bacteria</taxon>
        <taxon>Bacillati</taxon>
        <taxon>Bacillota</taxon>
        <taxon>Bacilli</taxon>
        <taxon>Bacillales</taxon>
        <taxon>Bacillaceae</taxon>
        <taxon>Neobacillus</taxon>
    </lineage>
</organism>
<keyword evidence="1" id="KW-0812">Transmembrane</keyword>
<evidence type="ECO:0000256" key="1">
    <source>
        <dbReference type="SAM" id="Phobius"/>
    </source>
</evidence>